<evidence type="ECO:0000313" key="2">
    <source>
        <dbReference type="EMBL" id="KAL2816135.1"/>
    </source>
</evidence>
<protein>
    <submittedName>
        <fullName evidence="2">Uncharacterized protein</fullName>
    </submittedName>
</protein>
<name>A0ABR4HLC7_9EURO</name>
<proteinExistence type="predicted"/>
<gene>
    <name evidence="2" type="ORF">BJX63DRAFT_148099</name>
</gene>
<accession>A0ABR4HLC7</accession>
<organism evidence="2 3">
    <name type="scientific">Aspergillus granulosus</name>
    <dbReference type="NCBI Taxonomy" id="176169"/>
    <lineage>
        <taxon>Eukaryota</taxon>
        <taxon>Fungi</taxon>
        <taxon>Dikarya</taxon>
        <taxon>Ascomycota</taxon>
        <taxon>Pezizomycotina</taxon>
        <taxon>Eurotiomycetes</taxon>
        <taxon>Eurotiomycetidae</taxon>
        <taxon>Eurotiales</taxon>
        <taxon>Aspergillaceae</taxon>
        <taxon>Aspergillus</taxon>
        <taxon>Aspergillus subgen. Nidulantes</taxon>
    </lineage>
</organism>
<reference evidence="2 3" key="1">
    <citation type="submission" date="2024-07" db="EMBL/GenBank/DDBJ databases">
        <title>Section-level genome sequencing and comparative genomics of Aspergillus sections Usti and Cavernicolus.</title>
        <authorList>
            <consortium name="Lawrence Berkeley National Laboratory"/>
            <person name="Nybo J.L."/>
            <person name="Vesth T.C."/>
            <person name="Theobald S."/>
            <person name="Frisvad J.C."/>
            <person name="Larsen T.O."/>
            <person name="Kjaerboelling I."/>
            <person name="Rothschild-Mancinelli K."/>
            <person name="Lyhne E.K."/>
            <person name="Kogle M.E."/>
            <person name="Barry K."/>
            <person name="Clum A."/>
            <person name="Na H."/>
            <person name="Ledsgaard L."/>
            <person name="Lin J."/>
            <person name="Lipzen A."/>
            <person name="Kuo A."/>
            <person name="Riley R."/>
            <person name="Mondo S."/>
            <person name="Labutti K."/>
            <person name="Haridas S."/>
            <person name="Pangalinan J."/>
            <person name="Salamov A.A."/>
            <person name="Simmons B.A."/>
            <person name="Magnuson J.K."/>
            <person name="Chen J."/>
            <person name="Drula E."/>
            <person name="Henrissat B."/>
            <person name="Wiebenga A."/>
            <person name="Lubbers R.J."/>
            <person name="Gomes A.C."/>
            <person name="Makela M.R."/>
            <person name="Stajich J."/>
            <person name="Grigoriev I.V."/>
            <person name="Mortensen U.H."/>
            <person name="De Vries R.P."/>
            <person name="Baker S.E."/>
            <person name="Andersen M.R."/>
        </authorList>
    </citation>
    <scope>NUCLEOTIDE SEQUENCE [LARGE SCALE GENOMIC DNA]</scope>
    <source>
        <strain evidence="2 3">CBS 588.65</strain>
    </source>
</reference>
<evidence type="ECO:0000313" key="3">
    <source>
        <dbReference type="Proteomes" id="UP001610334"/>
    </source>
</evidence>
<comment type="caution">
    <text evidence="2">The sequence shown here is derived from an EMBL/GenBank/DDBJ whole genome shotgun (WGS) entry which is preliminary data.</text>
</comment>
<dbReference type="Proteomes" id="UP001610334">
    <property type="component" value="Unassembled WGS sequence"/>
</dbReference>
<evidence type="ECO:0000256" key="1">
    <source>
        <dbReference type="SAM" id="MobiDB-lite"/>
    </source>
</evidence>
<dbReference type="EMBL" id="JBFXLT010000024">
    <property type="protein sequence ID" value="KAL2816135.1"/>
    <property type="molecule type" value="Genomic_DNA"/>
</dbReference>
<keyword evidence="3" id="KW-1185">Reference proteome</keyword>
<feature type="region of interest" description="Disordered" evidence="1">
    <location>
        <begin position="1"/>
        <end position="35"/>
    </location>
</feature>
<sequence length="112" mass="12594">MSDERFGEKLPFPGKILPQPNPIGGSLPSNLLPHPLPDSRSLSRFTGFAPGPLGSLKCLLCSALASSAILVHSMLLQRPDYVLCSTRPKSRWWRRWRNKRGRRSECEMLPLI</sequence>